<gene>
    <name evidence="1" type="ORF">HUJ06_019012</name>
</gene>
<dbReference type="Proteomes" id="UP000607653">
    <property type="component" value="Unassembled WGS sequence"/>
</dbReference>
<protein>
    <submittedName>
        <fullName evidence="1">Uncharacterized protein</fullName>
    </submittedName>
</protein>
<evidence type="ECO:0000313" key="1">
    <source>
        <dbReference type="EMBL" id="DAD49075.1"/>
    </source>
</evidence>
<name>A0A823A0H2_NELNU</name>
<sequence>MEVKPPSTTNQTFFAALKNACSNGRVCRWLHVEPNGKAPTTIVESRRFEVSLLAREVSDLCLGKLALRSLSISATVSDALLMLKAVG</sequence>
<proteinExistence type="predicted"/>
<accession>A0A823A0H2</accession>
<keyword evidence="2" id="KW-1185">Reference proteome</keyword>
<comment type="caution">
    <text evidence="1">The sequence shown here is derived from an EMBL/GenBank/DDBJ whole genome shotgun (WGS) entry which is preliminary data.</text>
</comment>
<organism evidence="1 2">
    <name type="scientific">Nelumbo nucifera</name>
    <name type="common">Sacred lotus</name>
    <dbReference type="NCBI Taxonomy" id="4432"/>
    <lineage>
        <taxon>Eukaryota</taxon>
        <taxon>Viridiplantae</taxon>
        <taxon>Streptophyta</taxon>
        <taxon>Embryophyta</taxon>
        <taxon>Tracheophyta</taxon>
        <taxon>Spermatophyta</taxon>
        <taxon>Magnoliopsida</taxon>
        <taxon>Proteales</taxon>
        <taxon>Nelumbonaceae</taxon>
        <taxon>Nelumbo</taxon>
    </lineage>
</organism>
<reference evidence="1 2" key="1">
    <citation type="journal article" date="2020" name="Mol. Biol. Evol.">
        <title>Distinct Expression and Methylation Patterns for Genes with Different Fates following a Single Whole-Genome Duplication in Flowering Plants.</title>
        <authorList>
            <person name="Shi T."/>
            <person name="Rahmani R.S."/>
            <person name="Gugger P.F."/>
            <person name="Wang M."/>
            <person name="Li H."/>
            <person name="Zhang Y."/>
            <person name="Li Z."/>
            <person name="Wang Q."/>
            <person name="Van de Peer Y."/>
            <person name="Marchal K."/>
            <person name="Chen J."/>
        </authorList>
    </citation>
    <scope>NUCLEOTIDE SEQUENCE [LARGE SCALE GENOMIC DNA]</scope>
    <source>
        <tissue evidence="1">Leaf</tissue>
    </source>
</reference>
<evidence type="ECO:0000313" key="2">
    <source>
        <dbReference type="Proteomes" id="UP000607653"/>
    </source>
</evidence>
<dbReference type="EMBL" id="DUZY01000008">
    <property type="protein sequence ID" value="DAD49075.1"/>
    <property type="molecule type" value="Genomic_DNA"/>
</dbReference>
<dbReference type="AlphaFoldDB" id="A0A823A0H2"/>